<feature type="compositionally biased region" description="Basic and acidic residues" evidence="1">
    <location>
        <begin position="266"/>
        <end position="284"/>
    </location>
</feature>
<feature type="compositionally biased region" description="Basic and acidic residues" evidence="1">
    <location>
        <begin position="218"/>
        <end position="232"/>
    </location>
</feature>
<feature type="domain" description="TRIP4/RQT4 C2HC5-type zinc finger" evidence="2">
    <location>
        <begin position="348"/>
        <end position="390"/>
    </location>
</feature>
<sequence length="637" mass="73056">MDEKDKYANHIRRKIIKFFNLKNEELDPSYIKSILNCKSYDLYGSIYLLNESFYENGRNEKCSLSTVQKFTLDLVEDKKKFICSSEDDSVGRATQGGVSYGKTTTNHGSIAGNGPPGNVVEGKTINSYFEEVFKREDVHPSRKGTNRVIPSEDKHGKVLPNREGLRKVKRVGQMEGDQNEHEPGSSTNDATTHGGEHPLDAAVRLADETGPKKASTKVNKEKNSKRGDHSPNGDKPNGVTPQKEESQKWKEAQGKVNQRKGATKFEVVEHGHEDGRTQLEDDQTKSTTNRKGNSESDYFAFFNMKENSYSLKTVIDFIENDQAKSDEQNEYEKEEQKKEKKKKKNTHICTCNGSSHQIYANCLLCGKIYCTKIKYRQCLFCGNILYDSTLINNLFTPTENGEDAYKKILATMKDSNPFLYKNYFDPSNAFLKKAFNLRDKMLRNSLNEEHTKIIDDSIDWFEDDIKKEFNNPNVHFSNYDDEIKNEIIDKYYEIFGKKYDDINIDIDLVNMKITENKDHVKIQQFNDYLNERENEYRNEMALKKANDINASNVHSYLANKERKNLNYIKDLRKLFFRDTCQKGDIPGGGASTDAIAAERIAPPTQRKKNPIVQIGKASKKYKCHALGESDEEYEHVV</sequence>
<dbReference type="EMBL" id="KI965465">
    <property type="protein sequence ID" value="EUD67678.1"/>
    <property type="molecule type" value="Genomic_DNA"/>
</dbReference>
<name>W7A8S0_9APIC</name>
<feature type="compositionally biased region" description="Basic and acidic residues" evidence="1">
    <location>
        <begin position="242"/>
        <end position="253"/>
    </location>
</feature>
<dbReference type="VEuPathDB" id="PlasmoDB:C922_01863"/>
<reference evidence="3 4" key="1">
    <citation type="submission" date="2013-02" db="EMBL/GenBank/DDBJ databases">
        <title>The Genome Sequence of Plasmodium inui San Antonio 1.</title>
        <authorList>
            <consortium name="The Broad Institute Genome Sequencing Platform"/>
            <consortium name="The Broad Institute Genome Sequencing Center for Infectious Disease"/>
            <person name="Neafsey D."/>
            <person name="Cheeseman I."/>
            <person name="Volkman S."/>
            <person name="Adams J."/>
            <person name="Walker B."/>
            <person name="Young S.K."/>
            <person name="Zeng Q."/>
            <person name="Gargeya S."/>
            <person name="Fitzgerald M."/>
            <person name="Haas B."/>
            <person name="Abouelleil A."/>
            <person name="Alvarado L."/>
            <person name="Arachchi H.M."/>
            <person name="Berlin A.M."/>
            <person name="Chapman S.B."/>
            <person name="Dewar J."/>
            <person name="Goldberg J."/>
            <person name="Griggs A."/>
            <person name="Gujja S."/>
            <person name="Hansen M."/>
            <person name="Howarth C."/>
            <person name="Imamovic A."/>
            <person name="Larimer J."/>
            <person name="McCowan C."/>
            <person name="Murphy C."/>
            <person name="Neiman D."/>
            <person name="Pearson M."/>
            <person name="Priest M."/>
            <person name="Roberts A."/>
            <person name="Saif S."/>
            <person name="Shea T."/>
            <person name="Sisk P."/>
            <person name="Sykes S."/>
            <person name="Wortman J."/>
            <person name="Nusbaum C."/>
            <person name="Birren B."/>
        </authorList>
    </citation>
    <scope>NUCLEOTIDE SEQUENCE [LARGE SCALE GENOMIC DNA]</scope>
    <source>
        <strain evidence="3 4">San Antonio 1</strain>
    </source>
</reference>
<dbReference type="Proteomes" id="UP000030640">
    <property type="component" value="Unassembled WGS sequence"/>
</dbReference>
<evidence type="ECO:0000313" key="4">
    <source>
        <dbReference type="Proteomes" id="UP000030640"/>
    </source>
</evidence>
<dbReference type="PANTHER" id="PTHR12963:SF4">
    <property type="entry name" value="ACTIVATING SIGNAL COINTEGRATOR 1"/>
    <property type="match status" value="1"/>
</dbReference>
<gene>
    <name evidence="3" type="ORF">C922_01863</name>
</gene>
<dbReference type="GO" id="GO:0005634">
    <property type="term" value="C:nucleus"/>
    <property type="evidence" value="ECO:0007669"/>
    <property type="project" value="InterPro"/>
</dbReference>
<dbReference type="InterPro" id="IPR039128">
    <property type="entry name" value="TRIP4-like"/>
</dbReference>
<proteinExistence type="predicted"/>
<feature type="region of interest" description="Disordered" evidence="1">
    <location>
        <begin position="136"/>
        <end position="292"/>
    </location>
</feature>
<dbReference type="OrthoDB" id="338816at2759"/>
<feature type="compositionally biased region" description="Basic and acidic residues" evidence="1">
    <location>
        <begin position="194"/>
        <end position="211"/>
    </location>
</feature>
<dbReference type="InterPro" id="IPR009349">
    <property type="entry name" value="TRIP4/RQT4_C2HC5_Znf"/>
</dbReference>
<dbReference type="GO" id="GO:0180022">
    <property type="term" value="C:RQC-trigger complex"/>
    <property type="evidence" value="ECO:0007669"/>
    <property type="project" value="InterPro"/>
</dbReference>
<protein>
    <recommendedName>
        <fullName evidence="2">TRIP4/RQT4 C2HC5-type zinc finger domain-containing protein</fullName>
    </recommendedName>
</protein>
<evidence type="ECO:0000259" key="2">
    <source>
        <dbReference type="Pfam" id="PF06221"/>
    </source>
</evidence>
<feature type="region of interest" description="Disordered" evidence="1">
    <location>
        <begin position="94"/>
        <end position="119"/>
    </location>
</feature>
<dbReference type="AlphaFoldDB" id="W7A8S0"/>
<dbReference type="RefSeq" id="XP_008815688.1">
    <property type="nucleotide sequence ID" value="XM_008817466.1"/>
</dbReference>
<dbReference type="GeneID" id="20037137"/>
<keyword evidence="4" id="KW-1185">Reference proteome</keyword>
<accession>W7A8S0</accession>
<dbReference type="GO" id="GO:0045893">
    <property type="term" value="P:positive regulation of DNA-templated transcription"/>
    <property type="evidence" value="ECO:0007669"/>
    <property type="project" value="TreeGrafter"/>
</dbReference>
<dbReference type="GO" id="GO:0072344">
    <property type="term" value="P:rescue of stalled ribosome"/>
    <property type="evidence" value="ECO:0007669"/>
    <property type="project" value="InterPro"/>
</dbReference>
<organism evidence="3 4">
    <name type="scientific">Plasmodium inui San Antonio 1</name>
    <dbReference type="NCBI Taxonomy" id="1237626"/>
    <lineage>
        <taxon>Eukaryota</taxon>
        <taxon>Sar</taxon>
        <taxon>Alveolata</taxon>
        <taxon>Apicomplexa</taxon>
        <taxon>Aconoidasida</taxon>
        <taxon>Haemosporida</taxon>
        <taxon>Plasmodiidae</taxon>
        <taxon>Plasmodium</taxon>
        <taxon>Plasmodium (Plasmodium)</taxon>
    </lineage>
</organism>
<evidence type="ECO:0000256" key="1">
    <source>
        <dbReference type="SAM" id="MobiDB-lite"/>
    </source>
</evidence>
<dbReference type="PANTHER" id="PTHR12963">
    <property type="entry name" value="THYROID RECEPTOR INTERACTING PROTEIN RELATED"/>
    <property type="match status" value="1"/>
</dbReference>
<dbReference type="GO" id="GO:0008270">
    <property type="term" value="F:zinc ion binding"/>
    <property type="evidence" value="ECO:0007669"/>
    <property type="project" value="InterPro"/>
</dbReference>
<evidence type="ECO:0000313" key="3">
    <source>
        <dbReference type="EMBL" id="EUD67678.1"/>
    </source>
</evidence>
<dbReference type="Pfam" id="PF06221">
    <property type="entry name" value="zf-C2HC5"/>
    <property type="match status" value="1"/>
</dbReference>